<dbReference type="RefSeq" id="WP_014127531.1">
    <property type="nucleotide sequence ID" value="NC_016070.1"/>
</dbReference>
<dbReference type="PATRIC" id="fig|768679.9.peg.1676"/>
<protein>
    <submittedName>
        <fullName evidence="1">Uncharacterized protein</fullName>
    </submittedName>
</protein>
<dbReference type="AlphaFoldDB" id="G4RL32"/>
<organism evidence="1 2">
    <name type="scientific">Thermoproteus tenax (strain ATCC 35583 / DSM 2078 / JCM 9277 / NBRC 100435 / Kra 1)</name>
    <dbReference type="NCBI Taxonomy" id="768679"/>
    <lineage>
        <taxon>Archaea</taxon>
        <taxon>Thermoproteota</taxon>
        <taxon>Thermoprotei</taxon>
        <taxon>Thermoproteales</taxon>
        <taxon>Thermoproteaceae</taxon>
        <taxon>Thermoproteus</taxon>
    </lineage>
</organism>
<gene>
    <name evidence="1" type="ordered locus">TTX_1656</name>
</gene>
<accession>G4RL32</accession>
<dbReference type="eggNOG" id="arCOG05420">
    <property type="taxonomic scope" value="Archaea"/>
</dbReference>
<reference evidence="1 2" key="1">
    <citation type="journal article" date="2011" name="PLoS ONE">
        <title>The complete genome sequence of Thermoproteus tenax: a physiologically versatile member of the Crenarchaeota.</title>
        <authorList>
            <person name="Siebers B."/>
            <person name="Zaparty M."/>
            <person name="Raddatz G."/>
            <person name="Tjaden B."/>
            <person name="Albers S.V."/>
            <person name="Bell S.D."/>
            <person name="Blombach F."/>
            <person name="Kletzin A."/>
            <person name="Kyrpides N."/>
            <person name="Lanz C."/>
            <person name="Plagens A."/>
            <person name="Rampp M."/>
            <person name="Rosinus A."/>
            <person name="von Jan M."/>
            <person name="Makarova K.S."/>
            <person name="Klenk H.P."/>
            <person name="Schuster S.C."/>
            <person name="Hensel R."/>
        </authorList>
    </citation>
    <scope>NUCLEOTIDE SEQUENCE [LARGE SCALE GENOMIC DNA]</scope>
    <source>
        <strain evidence="2">ATCC 35583 / DSM 2078 / JCM 9277 / NBRC 100435 / Kra 1</strain>
    </source>
</reference>
<proteinExistence type="predicted"/>
<evidence type="ECO:0000313" key="1">
    <source>
        <dbReference type="EMBL" id="CCC82277.1"/>
    </source>
</evidence>
<evidence type="ECO:0000313" key="2">
    <source>
        <dbReference type="Proteomes" id="UP000002654"/>
    </source>
</evidence>
<dbReference type="Proteomes" id="UP000002654">
    <property type="component" value="Chromosome"/>
</dbReference>
<dbReference type="STRING" id="768679.TTX_1656"/>
<dbReference type="EMBL" id="FN869859">
    <property type="protein sequence ID" value="CCC82277.1"/>
    <property type="molecule type" value="Genomic_DNA"/>
</dbReference>
<dbReference type="GeneID" id="11262535"/>
<name>G4RL32_THETK</name>
<keyword evidence="2" id="KW-1185">Reference proteome</keyword>
<dbReference type="KEGG" id="ttn:TTX_1656"/>
<sequence>MISVDKEGGTIKIRANVGGREYEAVGLRVDSPAVVGLLVIQMLRDGVPLDEICRVLKEALQHL</sequence>
<dbReference type="PaxDb" id="768679-TTX_1656"/>
<dbReference type="OrthoDB" id="25745at2157"/>
<dbReference type="HOGENOM" id="CLU_2802428_0_0_2"/>